<gene>
    <name evidence="2" type="ORF">GCM10023144_08820</name>
</gene>
<name>A0ABP8GL19_9BURK</name>
<feature type="compositionally biased region" description="Basic and acidic residues" evidence="1">
    <location>
        <begin position="21"/>
        <end position="30"/>
    </location>
</feature>
<evidence type="ECO:0000313" key="3">
    <source>
        <dbReference type="Proteomes" id="UP001501671"/>
    </source>
</evidence>
<comment type="caution">
    <text evidence="2">The sequence shown here is derived from an EMBL/GenBank/DDBJ whole genome shotgun (WGS) entry which is preliminary data.</text>
</comment>
<protein>
    <recommendedName>
        <fullName evidence="4">Stress-induced protein</fullName>
    </recommendedName>
</protein>
<evidence type="ECO:0000313" key="2">
    <source>
        <dbReference type="EMBL" id="GAA4325958.1"/>
    </source>
</evidence>
<organism evidence="2 3">
    <name type="scientific">Pigmentiphaga soli</name>
    <dbReference type="NCBI Taxonomy" id="1007095"/>
    <lineage>
        <taxon>Bacteria</taxon>
        <taxon>Pseudomonadati</taxon>
        <taxon>Pseudomonadota</taxon>
        <taxon>Betaproteobacteria</taxon>
        <taxon>Burkholderiales</taxon>
        <taxon>Alcaligenaceae</taxon>
        <taxon>Pigmentiphaga</taxon>
    </lineage>
</organism>
<feature type="compositionally biased region" description="Basic and acidic residues" evidence="1">
    <location>
        <begin position="42"/>
        <end position="62"/>
    </location>
</feature>
<dbReference type="Proteomes" id="UP001501671">
    <property type="component" value="Unassembled WGS sequence"/>
</dbReference>
<accession>A0ABP8GL19</accession>
<evidence type="ECO:0000256" key="1">
    <source>
        <dbReference type="SAM" id="MobiDB-lite"/>
    </source>
</evidence>
<dbReference type="RefSeq" id="WP_345246727.1">
    <property type="nucleotide sequence ID" value="NZ_BAABFO010000003.1"/>
</dbReference>
<feature type="region of interest" description="Disordered" evidence="1">
    <location>
        <begin position="1"/>
        <end position="62"/>
    </location>
</feature>
<proteinExistence type="predicted"/>
<dbReference type="EMBL" id="BAABFO010000003">
    <property type="protein sequence ID" value="GAA4325958.1"/>
    <property type="molecule type" value="Genomic_DNA"/>
</dbReference>
<sequence length="62" mass="6647">MNRAKQTTPETKPAAGVHGTKPGDRIHSRSADPGQSSYGGFKGEDPRRQAQDLGRSDVKKKG</sequence>
<feature type="compositionally biased region" description="Polar residues" evidence="1">
    <location>
        <begin position="1"/>
        <end position="10"/>
    </location>
</feature>
<keyword evidence="3" id="KW-1185">Reference proteome</keyword>
<reference evidence="3" key="1">
    <citation type="journal article" date="2019" name="Int. J. Syst. Evol. Microbiol.">
        <title>The Global Catalogue of Microorganisms (GCM) 10K type strain sequencing project: providing services to taxonomists for standard genome sequencing and annotation.</title>
        <authorList>
            <consortium name="The Broad Institute Genomics Platform"/>
            <consortium name="The Broad Institute Genome Sequencing Center for Infectious Disease"/>
            <person name="Wu L."/>
            <person name="Ma J."/>
        </authorList>
    </citation>
    <scope>NUCLEOTIDE SEQUENCE [LARGE SCALE GENOMIC DNA]</scope>
    <source>
        <strain evidence="3">JCM 17666</strain>
    </source>
</reference>
<evidence type="ECO:0008006" key="4">
    <source>
        <dbReference type="Google" id="ProtNLM"/>
    </source>
</evidence>